<feature type="transmembrane region" description="Helical" evidence="7">
    <location>
        <begin position="106"/>
        <end position="130"/>
    </location>
</feature>
<feature type="binding site" evidence="7">
    <location>
        <position position="156"/>
    </location>
    <ligand>
        <name>a 1,2-diacyl-sn-glycero-3-phospho-(1'-sn-glycerol)</name>
        <dbReference type="ChEBI" id="CHEBI:64716"/>
    </ligand>
</feature>
<evidence type="ECO:0000256" key="1">
    <source>
        <dbReference type="ARBA" id="ARBA00007150"/>
    </source>
</evidence>
<dbReference type="Pfam" id="PF01790">
    <property type="entry name" value="LGT"/>
    <property type="match status" value="1"/>
</dbReference>
<comment type="pathway">
    <text evidence="7">Protein modification; lipoprotein biosynthesis (diacylglyceryl transfer).</text>
</comment>
<comment type="subcellular location">
    <subcellularLocation>
        <location evidence="7">Cell membrane</location>
        <topology evidence="7">Multi-pass membrane protein</topology>
    </subcellularLocation>
</comment>
<gene>
    <name evidence="7" type="primary">lgt</name>
    <name evidence="9" type="ORF">JOF39_003075</name>
</gene>
<comment type="function">
    <text evidence="7">Catalyzes the transfer of the diacylglyceryl group from phosphatidylglycerol to the sulfhydryl group of the N-terminal cysteine of a prolipoprotein, the first step in the formation of mature lipoproteins.</text>
</comment>
<sequence length="347" mass="37132">MNLPAQLALALPASIPSPPAEFSKFSIGPLTIHAYALCILAGILLALWVTNRRLTARGGNSDMLWDIVIWAIPFGIVGGRLYHVLITDPGYYFGLGGQQAHWAEIPQLWLGGLGIMGAISLGAVGALIGCRRAGVRLSAFADAAAPGVLLAQMAGRWGNWFNQELFGAPTTLPWGLEIDPGNHNFPAGLPADTLFHPTFLYESVWNLLGFFVLIGLDRKFQLRRGALFWCYVIWYGIGRTFTESLRLDPAEIITIGPLSLRIHQWLAIGLIVLGTVALVYVLAKLRPQHQDSIFLPGREPELAPTGREAKADGAEGPAKPSGTEASGTEASGTEPSGTASSEGGSED</sequence>
<feature type="compositionally biased region" description="Polar residues" evidence="8">
    <location>
        <begin position="323"/>
        <end position="347"/>
    </location>
</feature>
<evidence type="ECO:0000256" key="4">
    <source>
        <dbReference type="ARBA" id="ARBA00022692"/>
    </source>
</evidence>
<reference evidence="9 10" key="1">
    <citation type="submission" date="2021-03" db="EMBL/GenBank/DDBJ databases">
        <title>Sequencing the genomes of 1000 actinobacteria strains.</title>
        <authorList>
            <person name="Klenk H.-P."/>
        </authorList>
    </citation>
    <scope>NUCLEOTIDE SEQUENCE [LARGE SCALE GENOMIC DNA]</scope>
    <source>
        <strain evidence="9 10">DSM 20168</strain>
    </source>
</reference>
<dbReference type="GO" id="GO:0016740">
    <property type="term" value="F:transferase activity"/>
    <property type="evidence" value="ECO:0007669"/>
    <property type="project" value="UniProtKB-KW"/>
</dbReference>
<dbReference type="EC" id="2.5.1.145" evidence="7"/>
<protein>
    <recommendedName>
        <fullName evidence="7">Phosphatidylglycerol--prolipoprotein diacylglyceryl transferase</fullName>
        <ecNumber evidence="7">2.5.1.145</ecNumber>
    </recommendedName>
</protein>
<evidence type="ECO:0000256" key="8">
    <source>
        <dbReference type="SAM" id="MobiDB-lite"/>
    </source>
</evidence>
<evidence type="ECO:0000256" key="7">
    <source>
        <dbReference type="HAMAP-Rule" id="MF_01147"/>
    </source>
</evidence>
<feature type="transmembrane region" description="Helical" evidence="7">
    <location>
        <begin position="262"/>
        <end position="283"/>
    </location>
</feature>
<dbReference type="RefSeq" id="WP_188946780.1">
    <property type="nucleotide sequence ID" value="NZ_BMPH01000001.1"/>
</dbReference>
<comment type="similarity">
    <text evidence="1 7">Belongs to the Lgt family.</text>
</comment>
<dbReference type="PROSITE" id="PS01311">
    <property type="entry name" value="LGT"/>
    <property type="match status" value="1"/>
</dbReference>
<keyword evidence="4 7" id="KW-0812">Transmembrane</keyword>
<comment type="catalytic activity">
    <reaction evidence="7">
        <text>L-cysteinyl-[prolipoprotein] + a 1,2-diacyl-sn-glycero-3-phospho-(1'-sn-glycerol) = an S-1,2-diacyl-sn-glyceryl-L-cysteinyl-[prolipoprotein] + sn-glycerol 1-phosphate + H(+)</text>
        <dbReference type="Rhea" id="RHEA:56712"/>
        <dbReference type="Rhea" id="RHEA-COMP:14679"/>
        <dbReference type="Rhea" id="RHEA-COMP:14680"/>
        <dbReference type="ChEBI" id="CHEBI:15378"/>
        <dbReference type="ChEBI" id="CHEBI:29950"/>
        <dbReference type="ChEBI" id="CHEBI:57685"/>
        <dbReference type="ChEBI" id="CHEBI:64716"/>
        <dbReference type="ChEBI" id="CHEBI:140658"/>
        <dbReference type="EC" id="2.5.1.145"/>
    </reaction>
</comment>
<keyword evidence="5 7" id="KW-1133">Transmembrane helix</keyword>
<keyword evidence="6 7" id="KW-0472">Membrane</keyword>
<evidence type="ECO:0000256" key="5">
    <source>
        <dbReference type="ARBA" id="ARBA00022989"/>
    </source>
</evidence>
<evidence type="ECO:0000313" key="9">
    <source>
        <dbReference type="EMBL" id="MBP2399994.1"/>
    </source>
</evidence>
<accession>A0ABS4XU02</accession>
<feature type="transmembrane region" description="Helical" evidence="7">
    <location>
        <begin position="32"/>
        <end position="51"/>
    </location>
</feature>
<dbReference type="HAMAP" id="MF_01147">
    <property type="entry name" value="Lgt"/>
    <property type="match status" value="1"/>
</dbReference>
<evidence type="ECO:0000256" key="6">
    <source>
        <dbReference type="ARBA" id="ARBA00023136"/>
    </source>
</evidence>
<keyword evidence="2 7" id="KW-1003">Cell membrane</keyword>
<evidence type="ECO:0000313" key="10">
    <source>
        <dbReference type="Proteomes" id="UP001195422"/>
    </source>
</evidence>
<comment type="caution">
    <text evidence="9">The sequence shown here is derived from an EMBL/GenBank/DDBJ whole genome shotgun (WGS) entry which is preliminary data.</text>
</comment>
<dbReference type="Proteomes" id="UP001195422">
    <property type="component" value="Unassembled WGS sequence"/>
</dbReference>
<dbReference type="EMBL" id="JAGIOJ010000001">
    <property type="protein sequence ID" value="MBP2399994.1"/>
    <property type="molecule type" value="Genomic_DNA"/>
</dbReference>
<keyword evidence="3 7" id="KW-0808">Transferase</keyword>
<evidence type="ECO:0000256" key="2">
    <source>
        <dbReference type="ARBA" id="ARBA00022475"/>
    </source>
</evidence>
<keyword evidence="10" id="KW-1185">Reference proteome</keyword>
<dbReference type="PANTHER" id="PTHR30589:SF0">
    <property type="entry name" value="PHOSPHATIDYLGLYCEROL--PROLIPOPROTEIN DIACYLGLYCERYL TRANSFERASE"/>
    <property type="match status" value="1"/>
</dbReference>
<organism evidence="9 10">
    <name type="scientific">Glutamicibacter protophormiae</name>
    <name type="common">Brevibacterium protophormiae</name>
    <dbReference type="NCBI Taxonomy" id="37930"/>
    <lineage>
        <taxon>Bacteria</taxon>
        <taxon>Bacillati</taxon>
        <taxon>Actinomycetota</taxon>
        <taxon>Actinomycetes</taxon>
        <taxon>Micrococcales</taxon>
        <taxon>Micrococcaceae</taxon>
        <taxon>Glutamicibacter</taxon>
    </lineage>
</organism>
<feature type="transmembrane region" description="Helical" evidence="7">
    <location>
        <begin position="194"/>
        <end position="214"/>
    </location>
</feature>
<feature type="region of interest" description="Disordered" evidence="8">
    <location>
        <begin position="296"/>
        <end position="347"/>
    </location>
</feature>
<feature type="transmembrane region" description="Helical" evidence="7">
    <location>
        <begin position="226"/>
        <end position="242"/>
    </location>
</feature>
<proteinExistence type="inferred from homology"/>
<dbReference type="InterPro" id="IPR001640">
    <property type="entry name" value="Lgt"/>
</dbReference>
<evidence type="ECO:0000256" key="3">
    <source>
        <dbReference type="ARBA" id="ARBA00022679"/>
    </source>
</evidence>
<feature type="transmembrane region" description="Helical" evidence="7">
    <location>
        <begin position="63"/>
        <end position="86"/>
    </location>
</feature>
<dbReference type="NCBIfam" id="TIGR00544">
    <property type="entry name" value="lgt"/>
    <property type="match status" value="1"/>
</dbReference>
<name>A0ABS4XU02_GLUPR</name>
<dbReference type="PANTHER" id="PTHR30589">
    <property type="entry name" value="PROLIPOPROTEIN DIACYLGLYCERYL TRANSFERASE"/>
    <property type="match status" value="1"/>
</dbReference>
<feature type="transmembrane region" description="Helical" evidence="7">
    <location>
        <begin position="137"/>
        <end position="155"/>
    </location>
</feature>